<protein>
    <submittedName>
        <fullName evidence="2">Uncharacterized protein</fullName>
    </submittedName>
</protein>
<dbReference type="EMBL" id="LK056664">
    <property type="protein sequence ID" value="CDU24038.1"/>
    <property type="molecule type" value="Genomic_DNA"/>
</dbReference>
<evidence type="ECO:0000313" key="2">
    <source>
        <dbReference type="EMBL" id="CDU24038.1"/>
    </source>
</evidence>
<gene>
    <name evidence="2" type="ORF">SPSC_02667</name>
</gene>
<dbReference type="AlphaFoldDB" id="A0A127ZD43"/>
<name>A0A127ZD43_9BASI</name>
<accession>A0A127ZD43</accession>
<proteinExistence type="predicted"/>
<sequence length="275" mass="31090">MQSESASNAITANFDMVSRLTGSDDATNKERVESLTSNTSAKIDSRAKLNRNFHMQSERPGMLALDPHNENLLQGYPEPDTNDHPLTPLSLKNSMQICFSGVNRLFKATLTREQRRQDFDEIAPYSRLEREQYNSFVDVLENKGYVFAAKRRKHILTEEELQQVAAALWNISIKPIDRIAMGLSIAIEVAAGLRPGEMMRYNGYENKSVEADKRLAPFLWKDVELYFLQVGTNVDPLEPSFFLCVEWKYGKSRQLGEIIPTQTSNAQPADAPLSA</sequence>
<evidence type="ECO:0000256" key="1">
    <source>
        <dbReference type="SAM" id="MobiDB-lite"/>
    </source>
</evidence>
<organism evidence="2">
    <name type="scientific">Sporisorium scitamineum</name>
    <dbReference type="NCBI Taxonomy" id="49012"/>
    <lineage>
        <taxon>Eukaryota</taxon>
        <taxon>Fungi</taxon>
        <taxon>Dikarya</taxon>
        <taxon>Basidiomycota</taxon>
        <taxon>Ustilaginomycotina</taxon>
        <taxon>Ustilaginomycetes</taxon>
        <taxon>Ustilaginales</taxon>
        <taxon>Ustilaginaceae</taxon>
        <taxon>Sporisorium</taxon>
    </lineage>
</organism>
<reference evidence="2" key="1">
    <citation type="submission" date="2014-06" db="EMBL/GenBank/DDBJ databases">
        <authorList>
            <person name="Ju J."/>
            <person name="Zhang J."/>
        </authorList>
    </citation>
    <scope>NUCLEOTIDE SEQUENCE</scope>
    <source>
        <strain evidence="2">SscI8</strain>
    </source>
</reference>
<feature type="region of interest" description="Disordered" evidence="1">
    <location>
        <begin position="21"/>
        <end position="40"/>
    </location>
</feature>